<reference evidence="1 2" key="1">
    <citation type="submission" date="2017-07" db="EMBL/GenBank/DDBJ databases">
        <title>An improved, manually edited Actinidia chinensis var. chinensis (kiwifruit) genome highlights the challenges associated with draft genomes and gene prediction in plants.</title>
        <authorList>
            <person name="Pilkington S."/>
            <person name="Crowhurst R."/>
            <person name="Hilario E."/>
            <person name="Nardozza S."/>
            <person name="Fraser L."/>
            <person name="Peng Y."/>
            <person name="Gunaseelan K."/>
            <person name="Simpson R."/>
            <person name="Tahir J."/>
            <person name="Deroles S."/>
            <person name="Templeton K."/>
            <person name="Luo Z."/>
            <person name="Davy M."/>
            <person name="Cheng C."/>
            <person name="Mcneilage M."/>
            <person name="Scaglione D."/>
            <person name="Liu Y."/>
            <person name="Zhang Q."/>
            <person name="Datson P."/>
            <person name="De Silva N."/>
            <person name="Gardiner S."/>
            <person name="Bassett H."/>
            <person name="Chagne D."/>
            <person name="Mccallum J."/>
            <person name="Dzierzon H."/>
            <person name="Deng C."/>
            <person name="Wang Y.-Y."/>
            <person name="Barron N."/>
            <person name="Manako K."/>
            <person name="Bowen J."/>
            <person name="Foster T."/>
            <person name="Erridge Z."/>
            <person name="Tiffin H."/>
            <person name="Waite C."/>
            <person name="Davies K."/>
            <person name="Grierson E."/>
            <person name="Laing W."/>
            <person name="Kirk R."/>
            <person name="Chen X."/>
            <person name="Wood M."/>
            <person name="Montefiori M."/>
            <person name="Brummell D."/>
            <person name="Schwinn K."/>
            <person name="Catanach A."/>
            <person name="Fullerton C."/>
            <person name="Li D."/>
            <person name="Meiyalaghan S."/>
            <person name="Nieuwenhuizen N."/>
            <person name="Read N."/>
            <person name="Prakash R."/>
            <person name="Hunter D."/>
            <person name="Zhang H."/>
            <person name="Mckenzie M."/>
            <person name="Knabel M."/>
            <person name="Harris A."/>
            <person name="Allan A."/>
            <person name="Chen A."/>
            <person name="Janssen B."/>
            <person name="Plunkett B."/>
            <person name="Dwamena C."/>
            <person name="Voogd C."/>
            <person name="Leif D."/>
            <person name="Lafferty D."/>
            <person name="Souleyre E."/>
            <person name="Varkonyi-Gasic E."/>
            <person name="Gambi F."/>
            <person name="Hanley J."/>
            <person name="Yao J.-L."/>
            <person name="Cheung J."/>
            <person name="David K."/>
            <person name="Warren B."/>
            <person name="Marsh K."/>
            <person name="Snowden K."/>
            <person name="Lin-Wang K."/>
            <person name="Brian L."/>
            <person name="Martinez-Sanchez M."/>
            <person name="Wang M."/>
            <person name="Ileperuma N."/>
            <person name="Macnee N."/>
            <person name="Campin R."/>
            <person name="Mcatee P."/>
            <person name="Drummond R."/>
            <person name="Espley R."/>
            <person name="Ireland H."/>
            <person name="Wu R."/>
            <person name="Atkinson R."/>
            <person name="Karunairetnam S."/>
            <person name="Bulley S."/>
            <person name="Chunkath S."/>
            <person name="Hanley Z."/>
            <person name="Storey R."/>
            <person name="Thrimawithana A."/>
            <person name="Thomson S."/>
            <person name="David C."/>
            <person name="Testolin R."/>
        </authorList>
    </citation>
    <scope>NUCLEOTIDE SEQUENCE [LARGE SCALE GENOMIC DNA]</scope>
    <source>
        <strain evidence="2">cv. Red5</strain>
        <tissue evidence="1">Young leaf</tissue>
    </source>
</reference>
<dbReference type="GO" id="GO:0016973">
    <property type="term" value="P:poly(A)+ mRNA export from nucleus"/>
    <property type="evidence" value="ECO:0007669"/>
    <property type="project" value="InterPro"/>
</dbReference>
<dbReference type="GO" id="GO:0000822">
    <property type="term" value="F:inositol hexakisphosphate binding"/>
    <property type="evidence" value="ECO:0007669"/>
    <property type="project" value="TreeGrafter"/>
</dbReference>
<protein>
    <submittedName>
        <fullName evidence="1">Uncharacterized protein</fullName>
    </submittedName>
</protein>
<dbReference type="GO" id="GO:0005737">
    <property type="term" value="C:cytoplasm"/>
    <property type="evidence" value="ECO:0007669"/>
    <property type="project" value="TreeGrafter"/>
</dbReference>
<evidence type="ECO:0000313" key="2">
    <source>
        <dbReference type="Proteomes" id="UP000241394"/>
    </source>
</evidence>
<dbReference type="Pfam" id="PF07817">
    <property type="entry name" value="GLE1"/>
    <property type="match status" value="1"/>
</dbReference>
<dbReference type="Proteomes" id="UP000241394">
    <property type="component" value="Chromosome LG6"/>
</dbReference>
<proteinExistence type="predicted"/>
<dbReference type="Gramene" id="PSS28548">
    <property type="protein sequence ID" value="PSS28548"/>
    <property type="gene ID" value="CEY00_Acc03361"/>
</dbReference>
<keyword evidence="2" id="KW-1185">Reference proteome</keyword>
<dbReference type="GO" id="GO:0044614">
    <property type="term" value="C:nuclear pore cytoplasmic filaments"/>
    <property type="evidence" value="ECO:0007669"/>
    <property type="project" value="TreeGrafter"/>
</dbReference>
<dbReference type="AlphaFoldDB" id="A0A2R6REW3"/>
<dbReference type="OrthoDB" id="1112918at2759"/>
<reference evidence="2" key="2">
    <citation type="journal article" date="2018" name="BMC Genomics">
        <title>A manually annotated Actinidia chinensis var. chinensis (kiwifruit) genome highlights the challenges associated with draft genomes and gene prediction in plants.</title>
        <authorList>
            <person name="Pilkington S.M."/>
            <person name="Crowhurst R."/>
            <person name="Hilario E."/>
            <person name="Nardozza S."/>
            <person name="Fraser L."/>
            <person name="Peng Y."/>
            <person name="Gunaseelan K."/>
            <person name="Simpson R."/>
            <person name="Tahir J."/>
            <person name="Deroles S.C."/>
            <person name="Templeton K."/>
            <person name="Luo Z."/>
            <person name="Davy M."/>
            <person name="Cheng C."/>
            <person name="McNeilage M."/>
            <person name="Scaglione D."/>
            <person name="Liu Y."/>
            <person name="Zhang Q."/>
            <person name="Datson P."/>
            <person name="De Silva N."/>
            <person name="Gardiner S.E."/>
            <person name="Bassett H."/>
            <person name="Chagne D."/>
            <person name="McCallum J."/>
            <person name="Dzierzon H."/>
            <person name="Deng C."/>
            <person name="Wang Y.Y."/>
            <person name="Barron L."/>
            <person name="Manako K."/>
            <person name="Bowen J."/>
            <person name="Foster T.M."/>
            <person name="Erridge Z.A."/>
            <person name="Tiffin H."/>
            <person name="Waite C.N."/>
            <person name="Davies K.M."/>
            <person name="Grierson E.P."/>
            <person name="Laing W.A."/>
            <person name="Kirk R."/>
            <person name="Chen X."/>
            <person name="Wood M."/>
            <person name="Montefiori M."/>
            <person name="Brummell D.A."/>
            <person name="Schwinn K.E."/>
            <person name="Catanach A."/>
            <person name="Fullerton C."/>
            <person name="Li D."/>
            <person name="Meiyalaghan S."/>
            <person name="Nieuwenhuizen N."/>
            <person name="Read N."/>
            <person name="Prakash R."/>
            <person name="Hunter D."/>
            <person name="Zhang H."/>
            <person name="McKenzie M."/>
            <person name="Knabel M."/>
            <person name="Harris A."/>
            <person name="Allan A.C."/>
            <person name="Gleave A."/>
            <person name="Chen A."/>
            <person name="Janssen B.J."/>
            <person name="Plunkett B."/>
            <person name="Ampomah-Dwamena C."/>
            <person name="Voogd C."/>
            <person name="Leif D."/>
            <person name="Lafferty D."/>
            <person name="Souleyre E.J.F."/>
            <person name="Varkonyi-Gasic E."/>
            <person name="Gambi F."/>
            <person name="Hanley J."/>
            <person name="Yao J.L."/>
            <person name="Cheung J."/>
            <person name="David K.M."/>
            <person name="Warren B."/>
            <person name="Marsh K."/>
            <person name="Snowden K.C."/>
            <person name="Lin-Wang K."/>
            <person name="Brian L."/>
            <person name="Martinez-Sanchez M."/>
            <person name="Wang M."/>
            <person name="Ileperuma N."/>
            <person name="Macnee N."/>
            <person name="Campin R."/>
            <person name="McAtee P."/>
            <person name="Drummond R.S.M."/>
            <person name="Espley R.V."/>
            <person name="Ireland H.S."/>
            <person name="Wu R."/>
            <person name="Atkinson R.G."/>
            <person name="Karunairetnam S."/>
            <person name="Bulley S."/>
            <person name="Chunkath S."/>
            <person name="Hanley Z."/>
            <person name="Storey R."/>
            <person name="Thrimawithana A.H."/>
            <person name="Thomson S."/>
            <person name="David C."/>
            <person name="Testolin R."/>
            <person name="Huang H."/>
            <person name="Hellens R.P."/>
            <person name="Schaffer R.J."/>
        </authorList>
    </citation>
    <scope>NUCLEOTIDE SEQUENCE [LARGE SCALE GENOMIC DNA]</scope>
    <source>
        <strain evidence="2">cv. Red5</strain>
    </source>
</reference>
<evidence type="ECO:0000313" key="1">
    <source>
        <dbReference type="EMBL" id="PSS28548.1"/>
    </source>
</evidence>
<accession>A0A2R6REW3</accession>
<sequence>MDLILAKLNRACIYIVPKYISYSKSQFDTKEAHHKAIGYMKTTERLKVKRVADVINESIWSSSSGLPLSYLPDRTPLEFRSLQFVEMHHCGYCTWRLRVSKTQGVGEGWAWLARFLNACGHSLKWQGLHSLEHTKLSSRSY</sequence>
<dbReference type="GO" id="GO:0005543">
    <property type="term" value="F:phospholipid binding"/>
    <property type="evidence" value="ECO:0007669"/>
    <property type="project" value="TreeGrafter"/>
</dbReference>
<dbReference type="EMBL" id="NKQK01000006">
    <property type="protein sequence ID" value="PSS28548.1"/>
    <property type="molecule type" value="Genomic_DNA"/>
</dbReference>
<dbReference type="PANTHER" id="PTHR12960:SF0">
    <property type="entry name" value="MRNA EXPORT FACTOR GLE1"/>
    <property type="match status" value="1"/>
</dbReference>
<dbReference type="GO" id="GO:0031369">
    <property type="term" value="F:translation initiation factor binding"/>
    <property type="evidence" value="ECO:0007669"/>
    <property type="project" value="TreeGrafter"/>
</dbReference>
<gene>
    <name evidence="1" type="ORF">CEY00_Acc03361</name>
</gene>
<name>A0A2R6REW3_ACTCC</name>
<organism evidence="1 2">
    <name type="scientific">Actinidia chinensis var. chinensis</name>
    <name type="common">Chinese soft-hair kiwi</name>
    <dbReference type="NCBI Taxonomy" id="1590841"/>
    <lineage>
        <taxon>Eukaryota</taxon>
        <taxon>Viridiplantae</taxon>
        <taxon>Streptophyta</taxon>
        <taxon>Embryophyta</taxon>
        <taxon>Tracheophyta</taxon>
        <taxon>Spermatophyta</taxon>
        <taxon>Magnoliopsida</taxon>
        <taxon>eudicotyledons</taxon>
        <taxon>Gunneridae</taxon>
        <taxon>Pentapetalae</taxon>
        <taxon>asterids</taxon>
        <taxon>Ericales</taxon>
        <taxon>Actinidiaceae</taxon>
        <taxon>Actinidia</taxon>
    </lineage>
</organism>
<dbReference type="PANTHER" id="PTHR12960">
    <property type="entry name" value="GLE-1-RELATED"/>
    <property type="match status" value="1"/>
</dbReference>
<dbReference type="InterPro" id="IPR012476">
    <property type="entry name" value="GLE1"/>
</dbReference>
<dbReference type="InParanoid" id="A0A2R6REW3"/>
<comment type="caution">
    <text evidence="1">The sequence shown here is derived from an EMBL/GenBank/DDBJ whole genome shotgun (WGS) entry which is preliminary data.</text>
</comment>
<dbReference type="STRING" id="1590841.A0A2R6REW3"/>